<dbReference type="InterPro" id="IPR002931">
    <property type="entry name" value="Transglutaminase-like"/>
</dbReference>
<dbReference type="InterPro" id="IPR029058">
    <property type="entry name" value="AB_hydrolase_fold"/>
</dbReference>
<protein>
    <submittedName>
        <fullName evidence="2">Transglutaminase-like superfamily protein</fullName>
    </submittedName>
</protein>
<dbReference type="SUPFAM" id="SSF53474">
    <property type="entry name" value="alpha/beta-Hydrolases"/>
    <property type="match status" value="1"/>
</dbReference>
<evidence type="ECO:0000259" key="1">
    <source>
        <dbReference type="SMART" id="SM00460"/>
    </source>
</evidence>
<gene>
    <name evidence="2" type="ORF">B1R32_11367</name>
</gene>
<proteinExistence type="predicted"/>
<accession>A0A2S8SRB8</accession>
<dbReference type="InParanoid" id="A0A2S8SRB8"/>
<keyword evidence="3" id="KW-1185">Reference proteome</keyword>
<evidence type="ECO:0000313" key="2">
    <source>
        <dbReference type="EMBL" id="PQV63340.1"/>
    </source>
</evidence>
<comment type="caution">
    <text evidence="2">The sequence shown here is derived from an EMBL/GenBank/DDBJ whole genome shotgun (WGS) entry which is preliminary data.</text>
</comment>
<dbReference type="AlphaFoldDB" id="A0A2S8SRB8"/>
<dbReference type="PANTHER" id="PTHR35532">
    <property type="entry name" value="SIMILAR TO POLYHYDROXYALKANOATE DEPOLYMERASE"/>
    <property type="match status" value="1"/>
</dbReference>
<dbReference type="InterPro" id="IPR038765">
    <property type="entry name" value="Papain-like_cys_pep_sf"/>
</dbReference>
<dbReference type="Gene3D" id="3.40.50.1820">
    <property type="entry name" value="alpha/beta hydrolase"/>
    <property type="match status" value="1"/>
</dbReference>
<evidence type="ECO:0000313" key="3">
    <source>
        <dbReference type="Proteomes" id="UP000237684"/>
    </source>
</evidence>
<name>A0A2S8SRB8_9BACT</name>
<dbReference type="Pfam" id="PF01841">
    <property type="entry name" value="Transglut_core"/>
    <property type="match status" value="1"/>
</dbReference>
<dbReference type="Gene3D" id="3.10.620.30">
    <property type="match status" value="1"/>
</dbReference>
<sequence length="791" mass="87368">MSPLVLSSVCLGLFAPAARCAPKSTPMNRKLQAAKWWPSTTDKALAGAGTNRRQLVIALQKVPLAQREGLRFLLENMPARDLQSLSSQFLLDHVRLAYEGFAKAPWKTRISNALFLNDVLPYSSLTETRDASSQLLQGKARLIVAGAKTPGEAAQRLNAKLFPLVKVRYSTARQRPDQSPIESMSTGLASCSGLSILLVDACRGVGIPARVVGTPMWANGRGNHTWVEIWDGKWQFLGAAEPDEQGLNHGWFVGDAAQARADVPQNAIYATSFKKTGLSFPLVWAPTVGWVNAVNVTSNYTPKIAALNPNETRVQFRVVDAQNRRIASAVAVTDAATKNEVFHGVSKSESSDLNDFLSALLKRSEHYKVSVGGGALQDLVVGNQSEQLVDLTIATVAAPIKAEESAQLKMALQAYFSVSSAQQNTWKFSPTLQNLLRDHEEAVRQIAWEAYRAAPIHQKAKQDFDGHQVSWNQYLSPYTFNTVGTRPKNGWGLVIAMHGGGGTAKEVNDEQWRGMQSHYKDHPEAGGYVYLALRAPNDTWNGFYDDYVYPLVANLIQQWTLFGDIDPNKVDILGYSHGGYGAYAIGPKMPDRFAAIHASAGAATDGETAALNLRNTPFSAMVGEFDTAYDRLERNKRFDQEIRALRGTRTDIYPVHIDVMAGFQHGNLRDGDMLVEMLPAVRNAVPHELSWLMTDSVISDFFWLRTDSPAKTREVRATCRDNKIEVNLTNTDSIKVFLDRRLVDFDKPVTVVLNGQKREMKVAPNLLTFCQTLARRGDPQLAFSAEIDLHL</sequence>
<dbReference type="SMART" id="SM00460">
    <property type="entry name" value="TGc"/>
    <property type="match status" value="1"/>
</dbReference>
<dbReference type="SUPFAM" id="SSF54001">
    <property type="entry name" value="Cysteine proteinases"/>
    <property type="match status" value="1"/>
</dbReference>
<organism evidence="2 3">
    <name type="scientific">Abditibacterium utsteinense</name>
    <dbReference type="NCBI Taxonomy" id="1960156"/>
    <lineage>
        <taxon>Bacteria</taxon>
        <taxon>Pseudomonadati</taxon>
        <taxon>Abditibacteriota</taxon>
        <taxon>Abditibacteriia</taxon>
        <taxon>Abditibacteriales</taxon>
        <taxon>Abditibacteriaceae</taxon>
        <taxon>Abditibacterium</taxon>
    </lineage>
</organism>
<reference evidence="2 3" key="1">
    <citation type="journal article" date="2018" name="Syst. Appl. Microbiol.">
        <title>Abditibacterium utsteinense sp. nov., the first cultivated member of candidate phylum FBP, isolated from ice-free Antarctic soil samples.</title>
        <authorList>
            <person name="Tahon G."/>
            <person name="Tytgat B."/>
            <person name="Lebbe L."/>
            <person name="Carlier A."/>
            <person name="Willems A."/>
        </authorList>
    </citation>
    <scope>NUCLEOTIDE SEQUENCE [LARGE SCALE GENOMIC DNA]</scope>
    <source>
        <strain evidence="2 3">LMG 29911</strain>
    </source>
</reference>
<dbReference type="EMBL" id="NIGF01000013">
    <property type="protein sequence ID" value="PQV63340.1"/>
    <property type="molecule type" value="Genomic_DNA"/>
</dbReference>
<dbReference type="Proteomes" id="UP000237684">
    <property type="component" value="Unassembled WGS sequence"/>
</dbReference>
<feature type="domain" description="Transglutaminase-like" evidence="1">
    <location>
        <begin position="183"/>
        <end position="241"/>
    </location>
</feature>
<dbReference type="PANTHER" id="PTHR35532:SF5">
    <property type="entry name" value="CARBOHYDRATE-BINDING DOMAIN-CONTAINING PROTEIN"/>
    <property type="match status" value="1"/>
</dbReference>